<dbReference type="InterPro" id="IPR006954">
    <property type="entry name" value="Mlt-10-like"/>
</dbReference>
<dbReference type="Pfam" id="PF04870">
    <property type="entry name" value="Moulting_cycle"/>
    <property type="match status" value="1"/>
</dbReference>
<proteinExistence type="predicted"/>
<dbReference type="PANTHER" id="PTHR21523">
    <property type="match status" value="1"/>
</dbReference>
<name>A0A0C2FVK2_9BILA</name>
<dbReference type="OrthoDB" id="5817158at2759"/>
<protein>
    <submittedName>
        <fullName evidence="1">Uncharacterized protein</fullName>
    </submittedName>
</protein>
<dbReference type="AlphaFoldDB" id="A0A0C2FVK2"/>
<keyword evidence="2" id="KW-1185">Reference proteome</keyword>
<dbReference type="PANTHER" id="PTHR21523:SF37">
    <property type="entry name" value="MLT-TEN (MLT-10) RELATED"/>
    <property type="match status" value="1"/>
</dbReference>
<gene>
    <name evidence="1" type="ORF">ANCDUO_20991</name>
</gene>
<reference evidence="1 2" key="1">
    <citation type="submission" date="2013-12" db="EMBL/GenBank/DDBJ databases">
        <title>Draft genome of the parsitic nematode Ancylostoma duodenale.</title>
        <authorList>
            <person name="Mitreva M."/>
        </authorList>
    </citation>
    <scope>NUCLEOTIDE SEQUENCE [LARGE SCALE GENOMIC DNA]</scope>
    <source>
        <strain evidence="1 2">Zhejiang</strain>
    </source>
</reference>
<dbReference type="EMBL" id="KN756005">
    <property type="protein sequence ID" value="KIH48936.1"/>
    <property type="molecule type" value="Genomic_DNA"/>
</dbReference>
<accession>A0A0C2FVK2</accession>
<dbReference type="Proteomes" id="UP000054047">
    <property type="component" value="Unassembled WGS sequence"/>
</dbReference>
<sequence length="161" mass="18228">MFLRKAEEEGFDKNSVKRMNLFGDEDNDVQMDEIMKKAYEQEHKETEQDKLLKAPIDLVRQAVKISMMMSGKNVSNFDKKNFKMVSPRFLPVVPEEDDNDDVNLLSPSLFALHNDGSGVEKETSLARAMKIFGEKDNAALLNFIMEASGVTDALDSMKARC</sequence>
<evidence type="ECO:0000313" key="2">
    <source>
        <dbReference type="Proteomes" id="UP000054047"/>
    </source>
</evidence>
<organism evidence="1 2">
    <name type="scientific">Ancylostoma duodenale</name>
    <dbReference type="NCBI Taxonomy" id="51022"/>
    <lineage>
        <taxon>Eukaryota</taxon>
        <taxon>Metazoa</taxon>
        <taxon>Ecdysozoa</taxon>
        <taxon>Nematoda</taxon>
        <taxon>Chromadorea</taxon>
        <taxon>Rhabditida</taxon>
        <taxon>Rhabditina</taxon>
        <taxon>Rhabditomorpha</taxon>
        <taxon>Strongyloidea</taxon>
        <taxon>Ancylostomatidae</taxon>
        <taxon>Ancylostomatinae</taxon>
        <taxon>Ancylostoma</taxon>
    </lineage>
</organism>
<evidence type="ECO:0000313" key="1">
    <source>
        <dbReference type="EMBL" id="KIH48936.1"/>
    </source>
</evidence>